<dbReference type="Gene3D" id="4.10.240.10">
    <property type="entry name" value="Zn(2)-C6 fungal-type DNA-binding domain"/>
    <property type="match status" value="1"/>
</dbReference>
<dbReference type="SMART" id="SM00906">
    <property type="entry name" value="Fungal_trans"/>
    <property type="match status" value="1"/>
</dbReference>
<evidence type="ECO:0000256" key="3">
    <source>
        <dbReference type="ARBA" id="ARBA00022833"/>
    </source>
</evidence>
<evidence type="ECO:0000256" key="8">
    <source>
        <dbReference type="SAM" id="MobiDB-lite"/>
    </source>
</evidence>
<feature type="domain" description="Zn(2)-C6 fungal-type" evidence="9">
    <location>
        <begin position="8"/>
        <end position="38"/>
    </location>
</feature>
<dbReference type="SUPFAM" id="SSF57701">
    <property type="entry name" value="Zn2/Cys6 DNA-binding domain"/>
    <property type="match status" value="1"/>
</dbReference>
<evidence type="ECO:0000256" key="2">
    <source>
        <dbReference type="ARBA" id="ARBA00022723"/>
    </source>
</evidence>
<dbReference type="InterPro" id="IPR052202">
    <property type="entry name" value="Yeast_MetPath_Reg"/>
</dbReference>
<dbReference type="SMART" id="SM00066">
    <property type="entry name" value="GAL4"/>
    <property type="match status" value="1"/>
</dbReference>
<comment type="subcellular location">
    <subcellularLocation>
        <location evidence="1">Nucleus</location>
    </subcellularLocation>
</comment>
<accession>A0A9Q8ZHB6</accession>
<dbReference type="GO" id="GO:0005634">
    <property type="term" value="C:nucleus"/>
    <property type="evidence" value="ECO:0007669"/>
    <property type="project" value="UniProtKB-SubCell"/>
</dbReference>
<evidence type="ECO:0000256" key="4">
    <source>
        <dbReference type="ARBA" id="ARBA00023015"/>
    </source>
</evidence>
<dbReference type="PANTHER" id="PTHR47782:SF12">
    <property type="entry name" value="ZN(II)2CYS6 TRANSCRIPTION FACTOR (EUROFUNG)"/>
    <property type="match status" value="1"/>
</dbReference>
<dbReference type="CDD" id="cd00067">
    <property type="entry name" value="GAL4"/>
    <property type="match status" value="1"/>
</dbReference>
<keyword evidence="3" id="KW-0862">Zinc</keyword>
<dbReference type="PROSITE" id="PS00463">
    <property type="entry name" value="ZN2_CY6_FUNGAL_1"/>
    <property type="match status" value="1"/>
</dbReference>
<dbReference type="Proteomes" id="UP001056012">
    <property type="component" value="Chromosome 7"/>
</dbReference>
<feature type="region of interest" description="Disordered" evidence="8">
    <location>
        <begin position="71"/>
        <end position="92"/>
    </location>
</feature>
<keyword evidence="5" id="KW-0238">DNA-binding</keyword>
<dbReference type="InterPro" id="IPR001138">
    <property type="entry name" value="Zn2Cys6_DnaBD"/>
</dbReference>
<proteinExistence type="predicted"/>
<evidence type="ECO:0000256" key="5">
    <source>
        <dbReference type="ARBA" id="ARBA00023125"/>
    </source>
</evidence>
<sequence length="643" mass="72880">MTQLQLPACQKCKLRKVRCDRQAPKCTNCTKGGVACIIVDPESGEQYSRGFIAQLEEEEKSLNERLNGTQLTATATEAHSVPTPTSDDAGRRSYYVGDGSGLGFLNSILSDARWQQHRTHILTQLAARPRVHRQNLTPNSLPPPHEAQQLLDNYFRRFHIHHTFLLREEVLAIYNRIYTTSRPDDAPSAQDLYRLLMVFAISCTTRHRAGLSSENPLGYFIAAGSYLRQIPLIGSVNAIENLLLIHRFGMYHYIGTSMWDISQLCMRQCIEWRLHLRNSESLSLVTEQHRRRIFWECYILDRYSSGILGRPFAISESNISVPLPVDIDDEALAESSASSLDLVPPKTSSTPTELSVFIHCIKLRQISSQIHTRFYTGRSSEPRFKSVGHVYTCFSRFRTDLNLWRSTMPCFASPRSLYERPEWHDFLYEKDLMLLARGAMHNLTLHSTTGAITKMIVIPCYESASRVIELYADLMDKQAITWTRSYFQMIFTAGLTIIFCLSLEVETSILENRDAVRILTMCHGILNFFKEKMPDAGSFAIVFGVLKDECIRHRVNTGSTHNANAIYNPTSTAPDDPELPASFSNPAFESTNNEVNTVNADSIDLGLGLTDNLDLMTQLEAGLGEYAWGWIPMEDTDFTPELY</sequence>
<dbReference type="OrthoDB" id="2399539at2759"/>
<dbReference type="GO" id="GO:0000981">
    <property type="term" value="F:DNA-binding transcription factor activity, RNA polymerase II-specific"/>
    <property type="evidence" value="ECO:0007669"/>
    <property type="project" value="InterPro"/>
</dbReference>
<evidence type="ECO:0000256" key="6">
    <source>
        <dbReference type="ARBA" id="ARBA00023163"/>
    </source>
</evidence>
<dbReference type="Pfam" id="PF04082">
    <property type="entry name" value="Fungal_trans"/>
    <property type="match status" value="1"/>
</dbReference>
<dbReference type="GO" id="GO:0045944">
    <property type="term" value="P:positive regulation of transcription by RNA polymerase II"/>
    <property type="evidence" value="ECO:0007669"/>
    <property type="project" value="TreeGrafter"/>
</dbReference>
<evidence type="ECO:0000313" key="11">
    <source>
        <dbReference type="Proteomes" id="UP001056012"/>
    </source>
</evidence>
<dbReference type="EMBL" id="CP089280">
    <property type="protein sequence ID" value="USP82066.1"/>
    <property type="molecule type" value="Genomic_DNA"/>
</dbReference>
<evidence type="ECO:0000256" key="1">
    <source>
        <dbReference type="ARBA" id="ARBA00004123"/>
    </source>
</evidence>
<dbReference type="PANTHER" id="PTHR47782">
    <property type="entry name" value="ZN(II)2CYS6 TRANSCRIPTION FACTOR (EUROFUNG)-RELATED"/>
    <property type="match status" value="1"/>
</dbReference>
<dbReference type="AlphaFoldDB" id="A0A9Q8ZHB6"/>
<dbReference type="CDD" id="cd12148">
    <property type="entry name" value="fungal_TF_MHR"/>
    <property type="match status" value="1"/>
</dbReference>
<keyword evidence="6" id="KW-0804">Transcription</keyword>
<protein>
    <submittedName>
        <fullName evidence="10">Zn(II)2Cys6 transcription factor</fullName>
    </submittedName>
</protein>
<gene>
    <name evidence="10" type="ORF">yc1106_09340</name>
</gene>
<feature type="compositionally biased region" description="Polar residues" evidence="8">
    <location>
        <begin position="71"/>
        <end position="86"/>
    </location>
</feature>
<keyword evidence="4" id="KW-0805">Transcription regulation</keyword>
<dbReference type="InterPro" id="IPR036864">
    <property type="entry name" value="Zn2-C6_fun-type_DNA-bd_sf"/>
</dbReference>
<dbReference type="PROSITE" id="PS50048">
    <property type="entry name" value="ZN2_CY6_FUNGAL_2"/>
    <property type="match status" value="1"/>
</dbReference>
<dbReference type="Pfam" id="PF00172">
    <property type="entry name" value="Zn_clus"/>
    <property type="match status" value="1"/>
</dbReference>
<reference evidence="10" key="1">
    <citation type="submission" date="2021-12" db="EMBL/GenBank/DDBJ databases">
        <title>Curvularia clavata genome.</title>
        <authorList>
            <person name="Cao Y."/>
        </authorList>
    </citation>
    <scope>NUCLEOTIDE SEQUENCE</scope>
    <source>
        <strain evidence="10">Yc1106</strain>
    </source>
</reference>
<dbReference type="GO" id="GO:0043565">
    <property type="term" value="F:sequence-specific DNA binding"/>
    <property type="evidence" value="ECO:0007669"/>
    <property type="project" value="TreeGrafter"/>
</dbReference>
<organism evidence="10 11">
    <name type="scientific">Curvularia clavata</name>
    <dbReference type="NCBI Taxonomy" id="95742"/>
    <lineage>
        <taxon>Eukaryota</taxon>
        <taxon>Fungi</taxon>
        <taxon>Dikarya</taxon>
        <taxon>Ascomycota</taxon>
        <taxon>Pezizomycotina</taxon>
        <taxon>Dothideomycetes</taxon>
        <taxon>Pleosporomycetidae</taxon>
        <taxon>Pleosporales</taxon>
        <taxon>Pleosporineae</taxon>
        <taxon>Pleosporaceae</taxon>
        <taxon>Curvularia</taxon>
    </lineage>
</organism>
<dbReference type="GO" id="GO:0008270">
    <property type="term" value="F:zinc ion binding"/>
    <property type="evidence" value="ECO:0007669"/>
    <property type="project" value="InterPro"/>
</dbReference>
<keyword evidence="11" id="KW-1185">Reference proteome</keyword>
<dbReference type="VEuPathDB" id="FungiDB:yc1106_09340"/>
<evidence type="ECO:0000313" key="10">
    <source>
        <dbReference type="EMBL" id="USP82066.1"/>
    </source>
</evidence>
<keyword evidence="2" id="KW-0479">Metal-binding</keyword>
<keyword evidence="7" id="KW-0539">Nucleus</keyword>
<name>A0A9Q8ZHB6_CURCL</name>
<evidence type="ECO:0000256" key="7">
    <source>
        <dbReference type="ARBA" id="ARBA00023242"/>
    </source>
</evidence>
<dbReference type="InterPro" id="IPR007219">
    <property type="entry name" value="XnlR_reg_dom"/>
</dbReference>
<dbReference type="GO" id="GO:0006351">
    <property type="term" value="P:DNA-templated transcription"/>
    <property type="evidence" value="ECO:0007669"/>
    <property type="project" value="InterPro"/>
</dbReference>
<evidence type="ECO:0000259" key="9">
    <source>
        <dbReference type="PROSITE" id="PS50048"/>
    </source>
</evidence>